<evidence type="ECO:0000256" key="5">
    <source>
        <dbReference type="PROSITE-ProRule" id="PRU00169"/>
    </source>
</evidence>
<dbReference type="InterPro" id="IPR009057">
    <property type="entry name" value="Homeodomain-like_sf"/>
</dbReference>
<keyword evidence="3" id="KW-0805">Transcription regulation</keyword>
<name>A0ABY5ZJP4_9BACT</name>
<keyword evidence="2" id="KW-0067">ATP-binding</keyword>
<evidence type="ECO:0000313" key="9">
    <source>
        <dbReference type="Proteomes" id="UP001060414"/>
    </source>
</evidence>
<organism evidence="8 9">
    <name type="scientific">Geoalkalibacter halelectricus</name>
    <dbReference type="NCBI Taxonomy" id="2847045"/>
    <lineage>
        <taxon>Bacteria</taxon>
        <taxon>Pseudomonadati</taxon>
        <taxon>Thermodesulfobacteriota</taxon>
        <taxon>Desulfuromonadia</taxon>
        <taxon>Desulfuromonadales</taxon>
        <taxon>Geoalkalibacteraceae</taxon>
        <taxon>Geoalkalibacter</taxon>
    </lineage>
</organism>
<dbReference type="Proteomes" id="UP001060414">
    <property type="component" value="Chromosome"/>
</dbReference>
<feature type="domain" description="Sigma-54 factor interaction" evidence="6">
    <location>
        <begin position="152"/>
        <end position="381"/>
    </location>
</feature>
<dbReference type="CDD" id="cd00009">
    <property type="entry name" value="AAA"/>
    <property type="match status" value="1"/>
</dbReference>
<dbReference type="InterPro" id="IPR011006">
    <property type="entry name" value="CheY-like_superfamily"/>
</dbReference>
<reference evidence="8" key="1">
    <citation type="journal article" date="2022" name="Environ. Microbiol.">
        <title>Geoalkalibacter halelectricus SAP #1 sp. nov. possessing extracellular electron transfer and mineral#reducing capabilities from a haloalkaline environment.</title>
        <authorList>
            <person name="Yadav S."/>
            <person name="Singh R."/>
            <person name="Sundharam S.S."/>
            <person name="Chaudhary S."/>
            <person name="Krishnamurthi S."/>
            <person name="Patil S.A."/>
        </authorList>
    </citation>
    <scope>NUCLEOTIDE SEQUENCE</scope>
    <source>
        <strain evidence="8">SAP-1</strain>
    </source>
</reference>
<dbReference type="Gene3D" id="1.10.8.60">
    <property type="match status" value="1"/>
</dbReference>
<dbReference type="InterPro" id="IPR002197">
    <property type="entry name" value="HTH_Fis"/>
</dbReference>
<dbReference type="PROSITE" id="PS50045">
    <property type="entry name" value="SIGMA54_INTERACT_4"/>
    <property type="match status" value="1"/>
</dbReference>
<dbReference type="PROSITE" id="PS00688">
    <property type="entry name" value="SIGMA54_INTERACT_3"/>
    <property type="match status" value="1"/>
</dbReference>
<evidence type="ECO:0000256" key="4">
    <source>
        <dbReference type="ARBA" id="ARBA00023163"/>
    </source>
</evidence>
<dbReference type="Pfam" id="PF25601">
    <property type="entry name" value="AAA_lid_14"/>
    <property type="match status" value="1"/>
</dbReference>
<dbReference type="InterPro" id="IPR001789">
    <property type="entry name" value="Sig_transdc_resp-reg_receiver"/>
</dbReference>
<dbReference type="PANTHER" id="PTHR32071">
    <property type="entry name" value="TRANSCRIPTIONAL REGULATORY PROTEIN"/>
    <property type="match status" value="1"/>
</dbReference>
<dbReference type="PROSITE" id="PS50110">
    <property type="entry name" value="RESPONSE_REGULATORY"/>
    <property type="match status" value="1"/>
</dbReference>
<keyword evidence="5" id="KW-0597">Phosphoprotein</keyword>
<dbReference type="Pfam" id="PF00072">
    <property type="entry name" value="Response_reg"/>
    <property type="match status" value="1"/>
</dbReference>
<dbReference type="Pfam" id="PF02954">
    <property type="entry name" value="HTH_8"/>
    <property type="match status" value="1"/>
</dbReference>
<dbReference type="SMART" id="SM00382">
    <property type="entry name" value="AAA"/>
    <property type="match status" value="1"/>
</dbReference>
<evidence type="ECO:0000256" key="2">
    <source>
        <dbReference type="ARBA" id="ARBA00022840"/>
    </source>
</evidence>
<feature type="modified residue" description="4-aspartylphosphate" evidence="5">
    <location>
        <position position="63"/>
    </location>
</feature>
<protein>
    <submittedName>
        <fullName evidence="8">Sigma-54 dependent transcriptional regulator</fullName>
    </submittedName>
</protein>
<evidence type="ECO:0000313" key="8">
    <source>
        <dbReference type="EMBL" id="UWZ79348.1"/>
    </source>
</evidence>
<dbReference type="SUPFAM" id="SSF52540">
    <property type="entry name" value="P-loop containing nucleoside triphosphate hydrolases"/>
    <property type="match status" value="1"/>
</dbReference>
<dbReference type="InterPro" id="IPR002078">
    <property type="entry name" value="Sigma_54_int"/>
</dbReference>
<dbReference type="Gene3D" id="3.40.50.2300">
    <property type="match status" value="1"/>
</dbReference>
<dbReference type="Gene3D" id="3.40.50.300">
    <property type="entry name" value="P-loop containing nucleotide triphosphate hydrolases"/>
    <property type="match status" value="1"/>
</dbReference>
<dbReference type="InterPro" id="IPR025944">
    <property type="entry name" value="Sigma_54_int_dom_CS"/>
</dbReference>
<evidence type="ECO:0000256" key="3">
    <source>
        <dbReference type="ARBA" id="ARBA00023015"/>
    </source>
</evidence>
<dbReference type="Pfam" id="PF00158">
    <property type="entry name" value="Sigma54_activat"/>
    <property type="match status" value="1"/>
</dbReference>
<accession>A0ABY5ZJP4</accession>
<evidence type="ECO:0000259" key="7">
    <source>
        <dbReference type="PROSITE" id="PS50110"/>
    </source>
</evidence>
<dbReference type="SUPFAM" id="SSF46689">
    <property type="entry name" value="Homeodomain-like"/>
    <property type="match status" value="1"/>
</dbReference>
<keyword evidence="9" id="KW-1185">Reference proteome</keyword>
<evidence type="ECO:0000256" key="1">
    <source>
        <dbReference type="ARBA" id="ARBA00022741"/>
    </source>
</evidence>
<dbReference type="InterPro" id="IPR058031">
    <property type="entry name" value="AAA_lid_NorR"/>
</dbReference>
<dbReference type="EMBL" id="CP092109">
    <property type="protein sequence ID" value="UWZ79348.1"/>
    <property type="molecule type" value="Genomic_DNA"/>
</dbReference>
<sequence>MKKKTQESSAPREKVLVVEDDTALRGLLEEEMRDAGLRVRTAADAAAAWSLVERWSPDLVVSDLRLPGADGLDLLARVRELPLPPGFLIMTAFGTVSQAVEALKQGADDFLTKPLDLDHLLLCTRRILENRRLRKDVQRFREALGDADFHGIIGRSSVMTGLFATLKQIAAAAGPVLITGESGVGKDLVARALHLESPRKEQPFIAVNCAGIPAELLESEFFGHAAGAFTGAGQSRKGLFAEARGGSLLLDEIAEMPIELQAKLLRILQDGKVRPVGANRETQIDVRIIAATNRNLEEQVRQGRFREDLYFRLETFGLHVPPLRERGDDLDLLAARFVDTLSVQMEREVRGLSDEAINLMRTYPFPGNVRELRNAIERAVAFCNGREIAPAHLPERIRKHRAGANPLVGEALLTQLLADSDLPSLEELSNRYVAHVLERLGGNKRRAAQILDISRATLYRRLGLNGE</sequence>
<feature type="domain" description="Response regulatory" evidence="7">
    <location>
        <begin position="14"/>
        <end position="128"/>
    </location>
</feature>
<proteinExistence type="predicted"/>
<evidence type="ECO:0000259" key="6">
    <source>
        <dbReference type="PROSITE" id="PS50045"/>
    </source>
</evidence>
<dbReference type="InterPro" id="IPR003593">
    <property type="entry name" value="AAA+_ATPase"/>
</dbReference>
<keyword evidence="1" id="KW-0547">Nucleotide-binding</keyword>
<dbReference type="RefSeq" id="WP_260747704.1">
    <property type="nucleotide sequence ID" value="NZ_CP092109.1"/>
</dbReference>
<gene>
    <name evidence="8" type="ORF">L9S41_16950</name>
</gene>
<dbReference type="PROSITE" id="PS00675">
    <property type="entry name" value="SIGMA54_INTERACT_1"/>
    <property type="match status" value="1"/>
</dbReference>
<dbReference type="InterPro" id="IPR025662">
    <property type="entry name" value="Sigma_54_int_dom_ATP-bd_1"/>
</dbReference>
<dbReference type="SMART" id="SM00448">
    <property type="entry name" value="REC"/>
    <property type="match status" value="1"/>
</dbReference>
<keyword evidence="4" id="KW-0804">Transcription</keyword>
<dbReference type="SUPFAM" id="SSF52172">
    <property type="entry name" value="CheY-like"/>
    <property type="match status" value="1"/>
</dbReference>
<dbReference type="InterPro" id="IPR027417">
    <property type="entry name" value="P-loop_NTPase"/>
</dbReference>
<dbReference type="Gene3D" id="1.10.10.60">
    <property type="entry name" value="Homeodomain-like"/>
    <property type="match status" value="1"/>
</dbReference>